<organism evidence="1 2">
    <name type="scientific">Psilocybe cyanescens</name>
    <dbReference type="NCBI Taxonomy" id="93625"/>
    <lineage>
        <taxon>Eukaryota</taxon>
        <taxon>Fungi</taxon>
        <taxon>Dikarya</taxon>
        <taxon>Basidiomycota</taxon>
        <taxon>Agaricomycotina</taxon>
        <taxon>Agaricomycetes</taxon>
        <taxon>Agaricomycetidae</taxon>
        <taxon>Agaricales</taxon>
        <taxon>Agaricineae</taxon>
        <taxon>Strophariaceae</taxon>
        <taxon>Psilocybe</taxon>
    </lineage>
</organism>
<sequence length="71" mass="8139">MYVEGVGLEDFEECERTFCKLNELASVTRLASPYHRHQHIDEHFTFHDQDKHAASAYSLQGTSSSRTTGKH</sequence>
<evidence type="ECO:0000313" key="1">
    <source>
        <dbReference type="EMBL" id="PPQ87529.1"/>
    </source>
</evidence>
<keyword evidence="2" id="KW-1185">Reference proteome</keyword>
<dbReference type="EMBL" id="NHYD01002267">
    <property type="protein sequence ID" value="PPQ87529.1"/>
    <property type="molecule type" value="Genomic_DNA"/>
</dbReference>
<name>A0A409X9S3_PSICY</name>
<reference evidence="1 2" key="1">
    <citation type="journal article" date="2018" name="Evol. Lett.">
        <title>Horizontal gene cluster transfer increased hallucinogenic mushroom diversity.</title>
        <authorList>
            <person name="Reynolds H.T."/>
            <person name="Vijayakumar V."/>
            <person name="Gluck-Thaler E."/>
            <person name="Korotkin H.B."/>
            <person name="Matheny P.B."/>
            <person name="Slot J.C."/>
        </authorList>
    </citation>
    <scope>NUCLEOTIDE SEQUENCE [LARGE SCALE GENOMIC DNA]</scope>
    <source>
        <strain evidence="1 2">2631</strain>
    </source>
</reference>
<dbReference type="OrthoDB" id="3251205at2759"/>
<dbReference type="InParanoid" id="A0A409X9S3"/>
<dbReference type="AlphaFoldDB" id="A0A409X9S3"/>
<proteinExistence type="predicted"/>
<gene>
    <name evidence="1" type="ORF">CVT25_008533</name>
</gene>
<evidence type="ECO:0000313" key="2">
    <source>
        <dbReference type="Proteomes" id="UP000283269"/>
    </source>
</evidence>
<accession>A0A409X9S3</accession>
<protein>
    <submittedName>
        <fullName evidence="1">Uncharacterized protein</fullName>
    </submittedName>
</protein>
<dbReference type="Pfam" id="PF18758">
    <property type="entry name" value="KDZ"/>
    <property type="match status" value="1"/>
</dbReference>
<comment type="caution">
    <text evidence="1">The sequence shown here is derived from an EMBL/GenBank/DDBJ whole genome shotgun (WGS) entry which is preliminary data.</text>
</comment>
<dbReference type="InterPro" id="IPR040521">
    <property type="entry name" value="KDZ"/>
</dbReference>
<dbReference type="Proteomes" id="UP000283269">
    <property type="component" value="Unassembled WGS sequence"/>
</dbReference>